<dbReference type="STRING" id="645991.Sgly_0392"/>
<dbReference type="Proteomes" id="UP000007488">
    <property type="component" value="Chromosome"/>
</dbReference>
<protein>
    <recommendedName>
        <fullName evidence="6 7">Large ribosomal subunit protein uL3</fullName>
    </recommendedName>
</protein>
<dbReference type="HAMAP" id="MF_01325_B">
    <property type="entry name" value="Ribosomal_uL3_B"/>
    <property type="match status" value="1"/>
</dbReference>
<evidence type="ECO:0000256" key="4">
    <source>
        <dbReference type="ARBA" id="ARBA00022980"/>
    </source>
</evidence>
<dbReference type="FunFam" id="2.40.30.10:FF:000004">
    <property type="entry name" value="50S ribosomal protein L3"/>
    <property type="match status" value="1"/>
</dbReference>
<organism evidence="11 12">
    <name type="scientific">Syntrophobotulus glycolicus (strain DSM 8271 / FlGlyR)</name>
    <dbReference type="NCBI Taxonomy" id="645991"/>
    <lineage>
        <taxon>Bacteria</taxon>
        <taxon>Bacillati</taxon>
        <taxon>Bacillota</taxon>
        <taxon>Clostridia</taxon>
        <taxon>Eubacteriales</taxon>
        <taxon>Desulfitobacteriaceae</taxon>
        <taxon>Syntrophobotulus</taxon>
    </lineage>
</organism>
<dbReference type="eggNOG" id="COG0087">
    <property type="taxonomic scope" value="Bacteria"/>
</dbReference>
<dbReference type="EMBL" id="CP002547">
    <property type="protein sequence ID" value="ADY54758.1"/>
    <property type="molecule type" value="Genomic_DNA"/>
</dbReference>
<sequence length="209" mass="22825">MSKGILGKKIGMTQIFLEDGKLIPVTVVEAGPCYVLQKKTQASDGYNAIQVGFSEIRERLVNKPKLGHFKKVDVKPSRFIREFRTDDVESFEIGQTINADVFSTGDKIDVVGTSRGKGFAGMHKRHGGRRGPMGHGSKYHHRTGSMGAKGPARVFKGRELPGRLGGERVTVQNLEIVRVDADKNLILIKGCVPGAKKSLLILKKTSKNG</sequence>
<dbReference type="InterPro" id="IPR009000">
    <property type="entry name" value="Transl_B-barrel_sf"/>
</dbReference>
<dbReference type="AlphaFoldDB" id="F0SY08"/>
<dbReference type="InterPro" id="IPR019927">
    <property type="entry name" value="Ribosomal_uL3_bac/org-type"/>
</dbReference>
<comment type="subunit">
    <text evidence="7 9">Part of the 50S ribosomal subunit. Forms a cluster with proteins L14 and L19.</text>
</comment>
<reference evidence="11 12" key="1">
    <citation type="journal article" date="2011" name="Stand. Genomic Sci.">
        <title>Complete genome sequence of Syntrophobotulus glycolicus type strain (FlGlyR).</title>
        <authorList>
            <person name="Han C."/>
            <person name="Mwirichia R."/>
            <person name="Chertkov O."/>
            <person name="Held B."/>
            <person name="Lapidus A."/>
            <person name="Nolan M."/>
            <person name="Lucas S."/>
            <person name="Hammon N."/>
            <person name="Deshpande S."/>
            <person name="Cheng J.F."/>
            <person name="Tapia R."/>
            <person name="Goodwin L."/>
            <person name="Pitluck S."/>
            <person name="Huntemann M."/>
            <person name="Liolios K."/>
            <person name="Ivanova N."/>
            <person name="Pagani I."/>
            <person name="Mavromatis K."/>
            <person name="Ovchinikova G."/>
            <person name="Pati A."/>
            <person name="Chen A."/>
            <person name="Palaniappan K."/>
            <person name="Land M."/>
            <person name="Hauser L."/>
            <person name="Brambilla E.M."/>
            <person name="Rohde M."/>
            <person name="Spring S."/>
            <person name="Sikorski J."/>
            <person name="Goker M."/>
            <person name="Woyke T."/>
            <person name="Bristow J."/>
            <person name="Eisen J.A."/>
            <person name="Markowitz V."/>
            <person name="Hugenholtz P."/>
            <person name="Kyrpides N.C."/>
            <person name="Klenk H.P."/>
            <person name="Detter J.C."/>
        </authorList>
    </citation>
    <scope>NUCLEOTIDE SEQUENCE [LARGE SCALE GENOMIC DNA]</scope>
    <source>
        <strain evidence="12">DSM 8271 / FlGlyR</strain>
    </source>
</reference>
<reference evidence="12" key="2">
    <citation type="submission" date="2011-02" db="EMBL/GenBank/DDBJ databases">
        <title>The complete genome of Syntrophobotulus glycolicus DSM 8271.</title>
        <authorList>
            <person name="Lucas S."/>
            <person name="Copeland A."/>
            <person name="Lapidus A."/>
            <person name="Bruce D."/>
            <person name="Goodwin L."/>
            <person name="Pitluck S."/>
            <person name="Kyrpides N."/>
            <person name="Mavromatis K."/>
            <person name="Pagani I."/>
            <person name="Ivanova N."/>
            <person name="Mikhailova N."/>
            <person name="Chertkov O."/>
            <person name="Held B."/>
            <person name="Detter J.C."/>
            <person name="Tapia R."/>
            <person name="Han C."/>
            <person name="Land M."/>
            <person name="Hauser L."/>
            <person name="Markowitz V."/>
            <person name="Cheng J.-F."/>
            <person name="Hugenholtz P."/>
            <person name="Woyke T."/>
            <person name="Wu D."/>
            <person name="Spring S."/>
            <person name="Schroeder M."/>
            <person name="Brambilla E."/>
            <person name="Klenk H.-P."/>
            <person name="Eisen J.A."/>
        </authorList>
    </citation>
    <scope>NUCLEOTIDE SEQUENCE [LARGE SCALE GENOMIC DNA]</scope>
    <source>
        <strain evidence="12">DSM 8271 / FlGlyR</strain>
    </source>
</reference>
<dbReference type="PANTHER" id="PTHR11229">
    <property type="entry name" value="50S RIBOSOMAL PROTEIN L3"/>
    <property type="match status" value="1"/>
</dbReference>
<dbReference type="PANTHER" id="PTHR11229:SF16">
    <property type="entry name" value="LARGE RIBOSOMAL SUBUNIT PROTEIN UL3C"/>
    <property type="match status" value="1"/>
</dbReference>
<dbReference type="FunFam" id="3.30.160.810:FF:000001">
    <property type="entry name" value="50S ribosomal protein L3"/>
    <property type="match status" value="1"/>
</dbReference>
<comment type="similarity">
    <text evidence="1 7 8">Belongs to the universal ribosomal protein uL3 family.</text>
</comment>
<evidence type="ECO:0000256" key="6">
    <source>
        <dbReference type="ARBA" id="ARBA00035243"/>
    </source>
</evidence>
<dbReference type="PROSITE" id="PS00474">
    <property type="entry name" value="RIBOSOMAL_L3"/>
    <property type="match status" value="1"/>
</dbReference>
<keyword evidence="5 7" id="KW-0687">Ribonucleoprotein</keyword>
<evidence type="ECO:0000256" key="1">
    <source>
        <dbReference type="ARBA" id="ARBA00006540"/>
    </source>
</evidence>
<dbReference type="GO" id="GO:0006412">
    <property type="term" value="P:translation"/>
    <property type="evidence" value="ECO:0007669"/>
    <property type="project" value="UniProtKB-UniRule"/>
</dbReference>
<keyword evidence="3 7" id="KW-0694">RNA-binding</keyword>
<evidence type="ECO:0000256" key="10">
    <source>
        <dbReference type="SAM" id="MobiDB-lite"/>
    </source>
</evidence>
<feature type="region of interest" description="Disordered" evidence="10">
    <location>
        <begin position="118"/>
        <end position="152"/>
    </location>
</feature>
<keyword evidence="12" id="KW-1185">Reference proteome</keyword>
<dbReference type="GO" id="GO:0019843">
    <property type="term" value="F:rRNA binding"/>
    <property type="evidence" value="ECO:0007669"/>
    <property type="project" value="UniProtKB-UniRule"/>
</dbReference>
<dbReference type="GO" id="GO:0003735">
    <property type="term" value="F:structural constituent of ribosome"/>
    <property type="evidence" value="ECO:0007669"/>
    <property type="project" value="UniProtKB-UniRule"/>
</dbReference>
<evidence type="ECO:0000256" key="5">
    <source>
        <dbReference type="ARBA" id="ARBA00023274"/>
    </source>
</evidence>
<dbReference type="InterPro" id="IPR019926">
    <property type="entry name" value="Ribosomal_uL3_CS"/>
</dbReference>
<evidence type="ECO:0000256" key="9">
    <source>
        <dbReference type="RuleBase" id="RU003906"/>
    </source>
</evidence>
<dbReference type="RefSeq" id="WP_013623629.1">
    <property type="nucleotide sequence ID" value="NC_015172.1"/>
</dbReference>
<dbReference type="SUPFAM" id="SSF50447">
    <property type="entry name" value="Translation proteins"/>
    <property type="match status" value="1"/>
</dbReference>
<evidence type="ECO:0000256" key="7">
    <source>
        <dbReference type="HAMAP-Rule" id="MF_01325"/>
    </source>
</evidence>
<keyword evidence="2 7" id="KW-0699">rRNA-binding</keyword>
<dbReference type="InterPro" id="IPR000597">
    <property type="entry name" value="Ribosomal_uL3"/>
</dbReference>
<evidence type="ECO:0000256" key="2">
    <source>
        <dbReference type="ARBA" id="ARBA00022730"/>
    </source>
</evidence>
<keyword evidence="4 7" id="KW-0689">Ribosomal protein</keyword>
<dbReference type="GO" id="GO:0022625">
    <property type="term" value="C:cytosolic large ribosomal subunit"/>
    <property type="evidence" value="ECO:0007669"/>
    <property type="project" value="TreeGrafter"/>
</dbReference>
<comment type="function">
    <text evidence="7 9">One of the primary rRNA binding proteins, it binds directly near the 3'-end of the 23S rRNA, where it nucleates assembly of the 50S subunit.</text>
</comment>
<accession>F0SY08</accession>
<dbReference type="OrthoDB" id="9806135at2"/>
<evidence type="ECO:0000313" key="12">
    <source>
        <dbReference type="Proteomes" id="UP000007488"/>
    </source>
</evidence>
<dbReference type="KEGG" id="sgy:Sgly_0392"/>
<dbReference type="HOGENOM" id="CLU_044142_4_1_9"/>
<gene>
    <name evidence="7" type="primary">rplC</name>
    <name evidence="11" type="ordered locus">Sgly_0392</name>
</gene>
<evidence type="ECO:0000256" key="8">
    <source>
        <dbReference type="RuleBase" id="RU003905"/>
    </source>
</evidence>
<dbReference type="NCBIfam" id="TIGR03625">
    <property type="entry name" value="L3_bact"/>
    <property type="match status" value="1"/>
</dbReference>
<proteinExistence type="inferred from homology"/>
<evidence type="ECO:0000313" key="11">
    <source>
        <dbReference type="EMBL" id="ADY54758.1"/>
    </source>
</evidence>
<dbReference type="Gene3D" id="2.40.30.10">
    <property type="entry name" value="Translation factors"/>
    <property type="match status" value="1"/>
</dbReference>
<dbReference type="Gene3D" id="3.30.160.810">
    <property type="match status" value="1"/>
</dbReference>
<evidence type="ECO:0000256" key="3">
    <source>
        <dbReference type="ARBA" id="ARBA00022884"/>
    </source>
</evidence>
<dbReference type="Pfam" id="PF00297">
    <property type="entry name" value="Ribosomal_L3"/>
    <property type="match status" value="1"/>
</dbReference>
<name>F0SY08_SYNGF</name>